<accession>A0A8J6JKS3</accession>
<evidence type="ECO:0000256" key="1">
    <source>
        <dbReference type="ARBA" id="ARBA00023015"/>
    </source>
</evidence>
<organism evidence="5 6">
    <name type="scientific">Lawsonibacter faecis</name>
    <dbReference type="NCBI Taxonomy" id="2763052"/>
    <lineage>
        <taxon>Bacteria</taxon>
        <taxon>Bacillati</taxon>
        <taxon>Bacillota</taxon>
        <taxon>Clostridia</taxon>
        <taxon>Eubacteriales</taxon>
        <taxon>Oscillospiraceae</taxon>
        <taxon>Lawsonibacter</taxon>
    </lineage>
</organism>
<comment type="caution">
    <text evidence="5">The sequence shown here is derived from an EMBL/GenBank/DDBJ whole genome shotgun (WGS) entry which is preliminary data.</text>
</comment>
<dbReference type="PROSITE" id="PS50932">
    <property type="entry name" value="HTH_LACI_2"/>
    <property type="match status" value="1"/>
</dbReference>
<reference evidence="5" key="1">
    <citation type="submission" date="2020-08" db="EMBL/GenBank/DDBJ databases">
        <title>Genome public.</title>
        <authorList>
            <person name="Liu C."/>
            <person name="Sun Q."/>
        </authorList>
    </citation>
    <scope>NUCLEOTIDE SEQUENCE</scope>
    <source>
        <strain evidence="5">NSJ-52</strain>
    </source>
</reference>
<dbReference type="SUPFAM" id="SSF53822">
    <property type="entry name" value="Periplasmic binding protein-like I"/>
    <property type="match status" value="1"/>
</dbReference>
<dbReference type="InterPro" id="IPR010982">
    <property type="entry name" value="Lambda_DNA-bd_dom_sf"/>
</dbReference>
<dbReference type="InterPro" id="IPR046335">
    <property type="entry name" value="LacI/GalR-like_sensor"/>
</dbReference>
<proteinExistence type="predicted"/>
<keyword evidence="3" id="KW-0804">Transcription</keyword>
<evidence type="ECO:0000313" key="6">
    <source>
        <dbReference type="Proteomes" id="UP000607645"/>
    </source>
</evidence>
<dbReference type="SUPFAM" id="SSF47413">
    <property type="entry name" value="lambda repressor-like DNA-binding domains"/>
    <property type="match status" value="1"/>
</dbReference>
<evidence type="ECO:0000313" key="5">
    <source>
        <dbReference type="EMBL" id="MBC5736005.1"/>
    </source>
</evidence>
<protein>
    <submittedName>
        <fullName evidence="5">LacI family DNA-binding transcriptional regulator</fullName>
    </submittedName>
</protein>
<dbReference type="PANTHER" id="PTHR30146:SF149">
    <property type="entry name" value="HTH-TYPE TRANSCRIPTIONAL REGULATOR EBGR"/>
    <property type="match status" value="1"/>
</dbReference>
<dbReference type="RefSeq" id="WP_155149450.1">
    <property type="nucleotide sequence ID" value="NZ_JACOPQ010000002.1"/>
</dbReference>
<evidence type="ECO:0000256" key="2">
    <source>
        <dbReference type="ARBA" id="ARBA00023125"/>
    </source>
</evidence>
<dbReference type="Gene3D" id="3.40.50.2300">
    <property type="match status" value="2"/>
</dbReference>
<dbReference type="PANTHER" id="PTHR30146">
    <property type="entry name" value="LACI-RELATED TRANSCRIPTIONAL REPRESSOR"/>
    <property type="match status" value="1"/>
</dbReference>
<name>A0A8J6JKS3_9FIRM</name>
<dbReference type="Proteomes" id="UP000607645">
    <property type="component" value="Unassembled WGS sequence"/>
</dbReference>
<dbReference type="Pfam" id="PF13377">
    <property type="entry name" value="Peripla_BP_3"/>
    <property type="match status" value="1"/>
</dbReference>
<dbReference type="GO" id="GO:0003700">
    <property type="term" value="F:DNA-binding transcription factor activity"/>
    <property type="evidence" value="ECO:0007669"/>
    <property type="project" value="TreeGrafter"/>
</dbReference>
<dbReference type="SMART" id="SM00354">
    <property type="entry name" value="HTH_LACI"/>
    <property type="match status" value="1"/>
</dbReference>
<dbReference type="GO" id="GO:0000976">
    <property type="term" value="F:transcription cis-regulatory region binding"/>
    <property type="evidence" value="ECO:0007669"/>
    <property type="project" value="TreeGrafter"/>
</dbReference>
<keyword evidence="1" id="KW-0805">Transcription regulation</keyword>
<dbReference type="AlphaFoldDB" id="A0A8J6JKS3"/>
<dbReference type="InterPro" id="IPR000843">
    <property type="entry name" value="HTH_LacI"/>
</dbReference>
<dbReference type="Pfam" id="PF00356">
    <property type="entry name" value="LacI"/>
    <property type="match status" value="1"/>
</dbReference>
<dbReference type="CDD" id="cd01392">
    <property type="entry name" value="HTH_LacI"/>
    <property type="match status" value="1"/>
</dbReference>
<dbReference type="Gene3D" id="1.10.260.40">
    <property type="entry name" value="lambda repressor-like DNA-binding domains"/>
    <property type="match status" value="1"/>
</dbReference>
<dbReference type="EMBL" id="JACOPQ010000002">
    <property type="protein sequence ID" value="MBC5736005.1"/>
    <property type="molecule type" value="Genomic_DNA"/>
</dbReference>
<gene>
    <name evidence="5" type="ORF">H8S62_03115</name>
</gene>
<evidence type="ECO:0000259" key="4">
    <source>
        <dbReference type="PROSITE" id="PS50932"/>
    </source>
</evidence>
<keyword evidence="6" id="KW-1185">Reference proteome</keyword>
<evidence type="ECO:0000256" key="3">
    <source>
        <dbReference type="ARBA" id="ARBA00023163"/>
    </source>
</evidence>
<feature type="domain" description="HTH lacI-type" evidence="4">
    <location>
        <begin position="2"/>
        <end position="58"/>
    </location>
</feature>
<dbReference type="InterPro" id="IPR028082">
    <property type="entry name" value="Peripla_BP_I"/>
</dbReference>
<dbReference type="CDD" id="cd01544">
    <property type="entry name" value="PBP1_GalR"/>
    <property type="match status" value="1"/>
</dbReference>
<sequence length="347" mass="37682">MATLKELAARTGYSPATISRILTGDPDLAVSEETRRRVLEAAGDLNYAATKSRRGRAPKRLLRLGIAEMLTPAEQLDDPYYLYLRNFLEQACLDQKLSPMPLRRHGALFLPPEDGGVDAVAAIGIFTPAQIQSLRTVSGNLVFLDSSPDEAHCDSVVLNYALGISQALEYLLGLGHTRVGFIGPTMKLDDWKQPAPEERCRIFRAYMAERGLFDPALLIDGPMDARQTAQALEAFLASGRPRPTALLAANEENALGAVRALSRAGLCVPGDISLVSFNDTPLSELAEPPLTSVSTHVREMARTAVRLLCERASLGDRPPVRTLPQKVVVPPTLVVRESTAPPRAREG</sequence>
<keyword evidence="2 5" id="KW-0238">DNA-binding</keyword>